<evidence type="ECO:0000313" key="3">
    <source>
        <dbReference type="Proteomes" id="UP000190890"/>
    </source>
</evidence>
<dbReference type="STRING" id="29367.CLPUN_01270"/>
<feature type="transmembrane region" description="Helical" evidence="1">
    <location>
        <begin position="157"/>
        <end position="177"/>
    </location>
</feature>
<feature type="transmembrane region" description="Helical" evidence="1">
    <location>
        <begin position="231"/>
        <end position="251"/>
    </location>
</feature>
<keyword evidence="1" id="KW-0812">Transmembrane</keyword>
<dbReference type="EMBL" id="LZZM01000011">
    <property type="protein sequence ID" value="OOM82425.1"/>
    <property type="molecule type" value="Genomic_DNA"/>
</dbReference>
<sequence length="257" mass="29703">MSSYFKSELKRVVISKNTLIALILTIVLYFIGYYEFTNFKGFNVKGFKEIYDSIDVFIVIRKSYLSLLIPLIASMIFSDSYLLDLETGYLNFIYLRLSRKKYILIKILVNAIVSGLVIAVSSIFVFIILYLIFGINNNSLFNEVTGTFSLIYQENKFIYFLILIMISFIFNVIFATLSLGLSPYLKNRYLTVISSFAYYVISATIFISLKLFELNAALLFTLNYLSAEMLIIYQILLFLIGVILFYFGVLYKNEKNA</sequence>
<evidence type="ECO:0000313" key="2">
    <source>
        <dbReference type="EMBL" id="OOM82425.1"/>
    </source>
</evidence>
<dbReference type="RefSeq" id="WP_077845456.1">
    <property type="nucleotide sequence ID" value="NZ_LZZM01000011.1"/>
</dbReference>
<feature type="transmembrane region" description="Helical" evidence="1">
    <location>
        <begin position="189"/>
        <end position="211"/>
    </location>
</feature>
<gene>
    <name evidence="2" type="ORF">CLPUN_01270</name>
</gene>
<feature type="transmembrane region" description="Helical" evidence="1">
    <location>
        <begin position="12"/>
        <end position="34"/>
    </location>
</feature>
<accession>A0A1S8TYD5</accession>
<dbReference type="AlphaFoldDB" id="A0A1S8TYD5"/>
<organism evidence="2 3">
    <name type="scientific">Clostridium puniceum</name>
    <dbReference type="NCBI Taxonomy" id="29367"/>
    <lineage>
        <taxon>Bacteria</taxon>
        <taxon>Bacillati</taxon>
        <taxon>Bacillota</taxon>
        <taxon>Clostridia</taxon>
        <taxon>Eubacteriales</taxon>
        <taxon>Clostridiaceae</taxon>
        <taxon>Clostridium</taxon>
    </lineage>
</organism>
<dbReference type="OrthoDB" id="1905885at2"/>
<feature type="transmembrane region" description="Helical" evidence="1">
    <location>
        <begin position="103"/>
        <end position="133"/>
    </location>
</feature>
<protein>
    <submittedName>
        <fullName evidence="2">ABC-2 family transporter protein</fullName>
    </submittedName>
</protein>
<feature type="transmembrane region" description="Helical" evidence="1">
    <location>
        <begin position="64"/>
        <end position="83"/>
    </location>
</feature>
<keyword evidence="1" id="KW-0472">Membrane</keyword>
<reference evidence="2 3" key="1">
    <citation type="submission" date="2016-05" db="EMBL/GenBank/DDBJ databases">
        <title>Microbial solvent formation.</title>
        <authorList>
            <person name="Poehlein A."/>
            <person name="Montoya Solano J.D."/>
            <person name="Flitsch S."/>
            <person name="Krabben P."/>
            <person name="Duerre P."/>
            <person name="Daniel R."/>
        </authorList>
    </citation>
    <scope>NUCLEOTIDE SEQUENCE [LARGE SCALE GENOMIC DNA]</scope>
    <source>
        <strain evidence="2 3">DSM 2619</strain>
    </source>
</reference>
<keyword evidence="3" id="KW-1185">Reference proteome</keyword>
<comment type="caution">
    <text evidence="2">The sequence shown here is derived from an EMBL/GenBank/DDBJ whole genome shotgun (WGS) entry which is preliminary data.</text>
</comment>
<dbReference type="Proteomes" id="UP000190890">
    <property type="component" value="Unassembled WGS sequence"/>
</dbReference>
<keyword evidence="1" id="KW-1133">Transmembrane helix</keyword>
<evidence type="ECO:0000256" key="1">
    <source>
        <dbReference type="SAM" id="Phobius"/>
    </source>
</evidence>
<proteinExistence type="predicted"/>
<name>A0A1S8TYD5_9CLOT</name>